<evidence type="ECO:0000313" key="6">
    <source>
        <dbReference type="Proteomes" id="UP000178235"/>
    </source>
</evidence>
<comment type="caution">
    <text evidence="5">The sequence shown here is derived from an EMBL/GenBank/DDBJ whole genome shotgun (WGS) entry which is preliminary data.</text>
</comment>
<dbReference type="UniPathway" id="UPA00299"/>
<gene>
    <name evidence="5" type="ORF">A2738_00115</name>
</gene>
<dbReference type="InterPro" id="IPR036412">
    <property type="entry name" value="HAD-like_sf"/>
</dbReference>
<keyword evidence="4" id="KW-0460">Magnesium</keyword>
<dbReference type="Proteomes" id="UP000178235">
    <property type="component" value="Unassembled WGS sequence"/>
</dbReference>
<evidence type="ECO:0000256" key="3">
    <source>
        <dbReference type="ARBA" id="ARBA00022801"/>
    </source>
</evidence>
<dbReference type="Gene3D" id="3.40.50.1000">
    <property type="entry name" value="HAD superfamily/HAD-like"/>
    <property type="match status" value="1"/>
</dbReference>
<dbReference type="AlphaFoldDB" id="A0A1F6VGC5"/>
<evidence type="ECO:0000256" key="4">
    <source>
        <dbReference type="RuleBase" id="RU361117"/>
    </source>
</evidence>
<proteinExistence type="inferred from homology"/>
<comment type="cofactor">
    <cofactor evidence="4">
        <name>Mg(2+)</name>
        <dbReference type="ChEBI" id="CHEBI:18420"/>
    </cofactor>
</comment>
<dbReference type="InterPro" id="IPR006379">
    <property type="entry name" value="HAD-SF_hydro_IIB"/>
</dbReference>
<dbReference type="InterPro" id="IPR003337">
    <property type="entry name" value="Trehalose_PPase"/>
</dbReference>
<dbReference type="InterPro" id="IPR023214">
    <property type="entry name" value="HAD_sf"/>
</dbReference>
<keyword evidence="3 4" id="KW-0378">Hydrolase</keyword>
<evidence type="ECO:0000256" key="1">
    <source>
        <dbReference type="ARBA" id="ARBA00005199"/>
    </source>
</evidence>
<reference evidence="5 6" key="1">
    <citation type="journal article" date="2016" name="Nat. Commun.">
        <title>Thousands of microbial genomes shed light on interconnected biogeochemical processes in an aquifer system.</title>
        <authorList>
            <person name="Anantharaman K."/>
            <person name="Brown C.T."/>
            <person name="Hug L.A."/>
            <person name="Sharon I."/>
            <person name="Castelle C.J."/>
            <person name="Probst A.J."/>
            <person name="Thomas B.C."/>
            <person name="Singh A."/>
            <person name="Wilkins M.J."/>
            <person name="Karaoz U."/>
            <person name="Brodie E.L."/>
            <person name="Williams K.H."/>
            <person name="Hubbard S.S."/>
            <person name="Banfield J.F."/>
        </authorList>
    </citation>
    <scope>NUCLEOTIDE SEQUENCE [LARGE SCALE GENOMIC DNA]</scope>
</reference>
<keyword evidence="4" id="KW-0479">Metal-binding</keyword>
<evidence type="ECO:0000256" key="2">
    <source>
        <dbReference type="ARBA" id="ARBA00008770"/>
    </source>
</evidence>
<comment type="function">
    <text evidence="4">Removes the phosphate from trehalose 6-phosphate to produce free trehalose.</text>
</comment>
<sequence length="254" mass="28927">MIEEESGPALLLDFDGVLSAIAPTPAEAFISEENKKLVKACAERFPVAVITGRKLTEIKEKIGITGLLFVASHGLEWEENGKHHIKPIPKETIEAINLAKEKIRPLMSSYPGMIYEDKSFMFAVHYRIMNKELVDAFIKEITSILEPIVKQHKLRLDHNLMTFELRPEINWDKGDSVLFAKEYFQKKGKRKEKPIPIYIGDSDTDEDAFVALKENGITIRVGKTKKSSAKWYMSDQKEVGVFLKWLLSLQLPPI</sequence>
<dbReference type="Gene3D" id="3.30.70.1020">
    <property type="entry name" value="Trehalose-6-phosphate phosphatase related protein, domain 2"/>
    <property type="match status" value="1"/>
</dbReference>
<organism evidence="5 6">
    <name type="scientific">Candidatus Nomurabacteria bacterium RIFCSPHIGHO2_01_FULL_42_15</name>
    <dbReference type="NCBI Taxonomy" id="1801742"/>
    <lineage>
        <taxon>Bacteria</taxon>
        <taxon>Candidatus Nomuraibacteriota</taxon>
    </lineage>
</organism>
<name>A0A1F6VGC5_9BACT</name>
<comment type="catalytic activity">
    <reaction evidence="4">
        <text>alpha,alpha-trehalose 6-phosphate + H2O = alpha,alpha-trehalose + phosphate</text>
        <dbReference type="Rhea" id="RHEA:23420"/>
        <dbReference type="ChEBI" id="CHEBI:15377"/>
        <dbReference type="ChEBI" id="CHEBI:16551"/>
        <dbReference type="ChEBI" id="CHEBI:43474"/>
        <dbReference type="ChEBI" id="CHEBI:58429"/>
        <dbReference type="EC" id="3.1.3.12"/>
    </reaction>
</comment>
<dbReference type="NCBIfam" id="TIGR01484">
    <property type="entry name" value="HAD-SF-IIB"/>
    <property type="match status" value="1"/>
</dbReference>
<dbReference type="EC" id="3.1.3.12" evidence="4"/>
<dbReference type="NCBIfam" id="TIGR00685">
    <property type="entry name" value="T6PP"/>
    <property type="match status" value="1"/>
</dbReference>
<dbReference type="PANTHER" id="PTHR43768:SF3">
    <property type="entry name" value="TREHALOSE 6-PHOSPHATE PHOSPHATASE"/>
    <property type="match status" value="1"/>
</dbReference>
<evidence type="ECO:0000313" key="5">
    <source>
        <dbReference type="EMBL" id="OGI68703.1"/>
    </source>
</evidence>
<dbReference type="GO" id="GO:0046872">
    <property type="term" value="F:metal ion binding"/>
    <property type="evidence" value="ECO:0007669"/>
    <property type="project" value="UniProtKB-KW"/>
</dbReference>
<dbReference type="EMBL" id="MFTS01000001">
    <property type="protein sequence ID" value="OGI68703.1"/>
    <property type="molecule type" value="Genomic_DNA"/>
</dbReference>
<accession>A0A1F6VGC5</accession>
<comment type="similarity">
    <text evidence="2 4">Belongs to the trehalose phosphatase family.</text>
</comment>
<dbReference type="PANTHER" id="PTHR43768">
    <property type="entry name" value="TREHALOSE 6-PHOSPHATE PHOSPHATASE"/>
    <property type="match status" value="1"/>
</dbReference>
<protein>
    <recommendedName>
        <fullName evidence="4">Trehalose 6-phosphate phosphatase</fullName>
        <ecNumber evidence="4">3.1.3.12</ecNumber>
    </recommendedName>
</protein>
<comment type="pathway">
    <text evidence="1 4">Glycan biosynthesis; trehalose biosynthesis.</text>
</comment>
<dbReference type="GO" id="GO:0004805">
    <property type="term" value="F:trehalose-phosphatase activity"/>
    <property type="evidence" value="ECO:0007669"/>
    <property type="project" value="UniProtKB-EC"/>
</dbReference>
<dbReference type="GO" id="GO:0005992">
    <property type="term" value="P:trehalose biosynthetic process"/>
    <property type="evidence" value="ECO:0007669"/>
    <property type="project" value="UniProtKB-UniPathway"/>
</dbReference>
<dbReference type="InterPro" id="IPR044651">
    <property type="entry name" value="OTSB-like"/>
</dbReference>
<dbReference type="Pfam" id="PF02358">
    <property type="entry name" value="Trehalose_PPase"/>
    <property type="match status" value="1"/>
</dbReference>
<dbReference type="SUPFAM" id="SSF56784">
    <property type="entry name" value="HAD-like"/>
    <property type="match status" value="1"/>
</dbReference>